<dbReference type="Proteomes" id="UP000292362">
    <property type="component" value="Unassembled WGS sequence"/>
</dbReference>
<name>A0A4Q9KUD1_9MICR</name>
<organism evidence="1 2">
    <name type="scientific">Hamiltosporidium tvaerminnensis</name>
    <dbReference type="NCBI Taxonomy" id="1176355"/>
    <lineage>
        <taxon>Eukaryota</taxon>
        <taxon>Fungi</taxon>
        <taxon>Fungi incertae sedis</taxon>
        <taxon>Microsporidia</taxon>
        <taxon>Dubosqiidae</taxon>
        <taxon>Hamiltosporidium</taxon>
    </lineage>
</organism>
<gene>
    <name evidence="1" type="ORF">CWI37_1741p0010</name>
</gene>
<dbReference type="EMBL" id="PITJ01001741">
    <property type="protein sequence ID" value="TBT98472.1"/>
    <property type="molecule type" value="Genomic_DNA"/>
</dbReference>
<accession>A0A4Q9KUD1</accession>
<evidence type="ECO:0000313" key="2">
    <source>
        <dbReference type="Proteomes" id="UP000292362"/>
    </source>
</evidence>
<reference evidence="1 2" key="1">
    <citation type="submission" date="2017-12" db="EMBL/GenBank/DDBJ databases">
        <authorList>
            <person name="Pombert J.-F."/>
            <person name="Haag K.L."/>
            <person name="Ebert D."/>
        </authorList>
    </citation>
    <scope>NUCLEOTIDE SEQUENCE [LARGE SCALE GENOMIC DNA]</scope>
    <source>
        <strain evidence="1">FI-OER-3-3</strain>
    </source>
</reference>
<evidence type="ECO:0000313" key="1">
    <source>
        <dbReference type="EMBL" id="TBT98472.1"/>
    </source>
</evidence>
<dbReference type="AlphaFoldDB" id="A0A4Q9KUD1"/>
<dbReference type="VEuPathDB" id="MicrosporidiaDB:CWI37_1741p0010"/>
<proteinExistence type="predicted"/>
<sequence>MLYLCGIVGLKFDILIYDENECIKGNSSNDKCDIINEMNEKCKYGIDRDVCIGNNTCDATEKNEKCKYVSDRDVFIGNNTCDATEKRTYVRAMDVCRDNEVCDAIKETEKCIYVSESDAIMNYDTFKEYLKEKNILIENILVCNMEYPNKRFIEFELLERNNTNVFFFIGKVRKRDIEMFNGVLQEEFLNNSWENLFGEDFFKIMNFLMIFKAKKGKKNCKFLEEITYTFINGKYNNYFGNLLFSSDFGPFKIDNWLLINIFNSAYVLFSIKRNSCTEIFSNSSENSDTLNIRYNESNINDIDLFICKDLFKFISGEYNGLKLSYFILFIFKSIKISTCTILKDVSEGLCNYYKFSIYFPEDVESLFINTKYFYTEFLDFCMNFSFCRNIKKIYVKSEYFTDEICIILRKFLGLQKVIFNIQNMRYIDIDPILFFSIYRKLTYLEIKCVHIVDPIFPLSKIILSDSFELRIQCYEFVTCEDYNFRKKKRLLKNVLSNMNVEVMNFSINDLISSLKEFSNLNTIRVKNYGISKVCIISTETIDIIKKLNEISLYGFYICSDFFKCCIESRKIIQIRLISCLIEFTEKNLDLNESLNILAIQTCKINNCKYLLKNISKFKKLVCLEFNKCGLLKENIVCSNKDIEISNFQTINTKNDNSSDLIPSIKELKIIHTCLSLEYLHSNLNILYLSKISLEKVDLSLEDMKILNRFRFLKHIILIKINLKRNDIKDSNESIFLSNSVLNLNVIVFKNIVLTSRDIYCISKMKNLEHISFTNINFRKYNVSLRNISLRVMKNLKSIWITKCDLLDEEYWYLVENFSGKNIYLYR</sequence>
<protein>
    <submittedName>
        <fullName evidence="1">Uncharacterized protein</fullName>
    </submittedName>
</protein>
<comment type="caution">
    <text evidence="1">The sequence shown here is derived from an EMBL/GenBank/DDBJ whole genome shotgun (WGS) entry which is preliminary data.</text>
</comment>